<reference evidence="2" key="1">
    <citation type="submission" date="2022-08" db="EMBL/GenBank/DDBJ databases">
        <authorList>
            <person name="Li F."/>
        </authorList>
    </citation>
    <scope>NUCLEOTIDE SEQUENCE</scope>
    <source>
        <strain evidence="2">MQZ15Z-1</strain>
    </source>
</reference>
<evidence type="ECO:0008006" key="4">
    <source>
        <dbReference type="Google" id="ProtNLM"/>
    </source>
</evidence>
<evidence type="ECO:0000313" key="3">
    <source>
        <dbReference type="Proteomes" id="UP001151088"/>
    </source>
</evidence>
<dbReference type="InterPro" id="IPR005297">
    <property type="entry name" value="Lipoprotein_repeat"/>
</dbReference>
<name>A0A9X2PFB0_9HYPH</name>
<accession>A0A9X2PFB0</accession>
<dbReference type="PANTHER" id="PTHR39335:SF1">
    <property type="entry name" value="BLL4220 PROTEIN"/>
    <property type="match status" value="1"/>
</dbReference>
<dbReference type="Pfam" id="PF03640">
    <property type="entry name" value="Lipoprotein_15"/>
    <property type="match status" value="2"/>
</dbReference>
<dbReference type="Proteomes" id="UP001151088">
    <property type="component" value="Unassembled WGS sequence"/>
</dbReference>
<protein>
    <recommendedName>
        <fullName evidence="4">Lipoprotein with Yx(FWY)xxD motif</fullName>
    </recommendedName>
</protein>
<proteinExistence type="predicted"/>
<sequence>MLKTLSLAVVIMAAAAGSALAAPAMAGKTAKGEALVDAHGMTLYTFSKDGKDMSACNGKCAENWPPLMAAKGAKAEAGYSIVTRQDGSLQWAYKGKPLYTFVKDEKAGDASGDGLLNGAWHVAKP</sequence>
<evidence type="ECO:0000313" key="2">
    <source>
        <dbReference type="EMBL" id="MCS0497667.1"/>
    </source>
</evidence>
<gene>
    <name evidence="2" type="ORF">NVS89_21475</name>
</gene>
<keyword evidence="3" id="KW-1185">Reference proteome</keyword>
<dbReference type="EMBL" id="JANTHZ010000014">
    <property type="protein sequence ID" value="MCS0497667.1"/>
    <property type="molecule type" value="Genomic_DNA"/>
</dbReference>
<organism evidence="2 3">
    <name type="scientific">Ancylobacter mangrovi</name>
    <dbReference type="NCBI Taxonomy" id="2972472"/>
    <lineage>
        <taxon>Bacteria</taxon>
        <taxon>Pseudomonadati</taxon>
        <taxon>Pseudomonadota</taxon>
        <taxon>Alphaproteobacteria</taxon>
        <taxon>Hyphomicrobiales</taxon>
        <taxon>Xanthobacteraceae</taxon>
        <taxon>Ancylobacter</taxon>
    </lineage>
</organism>
<feature type="signal peptide" evidence="1">
    <location>
        <begin position="1"/>
        <end position="21"/>
    </location>
</feature>
<dbReference type="InterPro" id="IPR014558">
    <property type="entry name" value="UCP029720"/>
</dbReference>
<dbReference type="PIRSF" id="PIRSF029720">
    <property type="entry name" value="UCP029720"/>
    <property type="match status" value="1"/>
</dbReference>
<keyword evidence="1" id="KW-0732">Signal</keyword>
<dbReference type="AlphaFoldDB" id="A0A9X2PFB0"/>
<comment type="caution">
    <text evidence="2">The sequence shown here is derived from an EMBL/GenBank/DDBJ whole genome shotgun (WGS) entry which is preliminary data.</text>
</comment>
<feature type="chain" id="PRO_5040824964" description="Lipoprotein with Yx(FWY)xxD motif" evidence="1">
    <location>
        <begin position="22"/>
        <end position="125"/>
    </location>
</feature>
<evidence type="ECO:0000256" key="1">
    <source>
        <dbReference type="SAM" id="SignalP"/>
    </source>
</evidence>
<dbReference type="RefSeq" id="WP_258734819.1">
    <property type="nucleotide sequence ID" value="NZ_JANTHY010000003.1"/>
</dbReference>
<dbReference type="PANTHER" id="PTHR39335">
    <property type="entry name" value="BLL4220 PROTEIN"/>
    <property type="match status" value="1"/>
</dbReference>
<dbReference type="GO" id="GO:0043448">
    <property type="term" value="P:alkane catabolic process"/>
    <property type="evidence" value="ECO:0007669"/>
    <property type="project" value="TreeGrafter"/>
</dbReference>